<keyword evidence="7 11" id="KW-0143">Chaperone</keyword>
<evidence type="ECO:0000313" key="16">
    <source>
        <dbReference type="Proteomes" id="UP000007939"/>
    </source>
</evidence>
<comment type="similarity">
    <text evidence="9 11">Belongs to the DnaJ family.</text>
</comment>
<dbReference type="GO" id="GO:0042026">
    <property type="term" value="P:protein refolding"/>
    <property type="evidence" value="ECO:0007669"/>
    <property type="project" value="TreeGrafter"/>
</dbReference>
<comment type="cofactor">
    <cofactor evidence="11">
        <name>Zn(2+)</name>
        <dbReference type="ChEBI" id="CHEBI:29105"/>
    </cofactor>
    <text evidence="11">Binds 2 Zn(2+) ions per monomer.</text>
</comment>
<feature type="binding site" evidence="11">
    <location>
        <position position="214"/>
    </location>
    <ligand>
        <name>Zn(2+)</name>
        <dbReference type="ChEBI" id="CHEBI:29105"/>
        <label>1</label>
    </ligand>
</feature>
<keyword evidence="4 11" id="KW-0863">Zinc-finger</keyword>
<dbReference type="InterPro" id="IPR036869">
    <property type="entry name" value="J_dom_sf"/>
</dbReference>
<feature type="repeat" description="CXXCXGXG motif" evidence="11">
    <location>
        <begin position="157"/>
        <end position="164"/>
    </location>
</feature>
<dbReference type="SMART" id="SM00271">
    <property type="entry name" value="DnaJ"/>
    <property type="match status" value="1"/>
</dbReference>
<evidence type="ECO:0000256" key="4">
    <source>
        <dbReference type="ARBA" id="ARBA00022771"/>
    </source>
</evidence>
<feature type="repeat" description="CXXCXGXG motif" evidence="11">
    <location>
        <begin position="211"/>
        <end position="218"/>
    </location>
</feature>
<evidence type="ECO:0000256" key="1">
    <source>
        <dbReference type="ARBA" id="ARBA00022705"/>
    </source>
</evidence>
<keyword evidence="5 11" id="KW-0862">Zinc</keyword>
<comment type="subunit">
    <text evidence="11">Homodimer.</text>
</comment>
<keyword evidence="6 11" id="KW-0346">Stress response</keyword>
<evidence type="ECO:0000256" key="5">
    <source>
        <dbReference type="ARBA" id="ARBA00022833"/>
    </source>
</evidence>
<protein>
    <recommendedName>
        <fullName evidence="10 11">Chaperone protein DnaJ</fullName>
    </recommendedName>
</protein>
<dbReference type="PROSITE" id="PS51188">
    <property type="entry name" value="ZF_CR"/>
    <property type="match status" value="1"/>
</dbReference>
<dbReference type="GO" id="GO:0008270">
    <property type="term" value="F:zinc ion binding"/>
    <property type="evidence" value="ECO:0007669"/>
    <property type="project" value="UniProtKB-UniRule"/>
</dbReference>
<dbReference type="InterPro" id="IPR036410">
    <property type="entry name" value="HSP_DnaJ_Cys-rich_dom_sf"/>
</dbReference>
<dbReference type="AlphaFoldDB" id="F4GKJ2"/>
<reference evidence="16" key="1">
    <citation type="submission" date="2011-04" db="EMBL/GenBank/DDBJ databases">
        <title>The complete genome of Spirochaeta coccoides DSM 17374.</title>
        <authorList>
            <person name="Lucas S."/>
            <person name="Copeland A."/>
            <person name="Lapidus A."/>
            <person name="Bruce D."/>
            <person name="Goodwin L."/>
            <person name="Pitluck S."/>
            <person name="Peters L."/>
            <person name="Kyrpides N."/>
            <person name="Mavromatis K."/>
            <person name="Pagani I."/>
            <person name="Ivanova N."/>
            <person name="Ovchinnikova G."/>
            <person name="Lu M."/>
            <person name="Detter J.C."/>
            <person name="Tapia R."/>
            <person name="Han C."/>
            <person name="Land M."/>
            <person name="Hauser L."/>
            <person name="Markowitz V."/>
            <person name="Cheng J.-F."/>
            <person name="Hugenholtz P."/>
            <person name="Woyke T."/>
            <person name="Wu D."/>
            <person name="Spring S."/>
            <person name="Schroeder M."/>
            <person name="Brambilla E."/>
            <person name="Klenk H.-P."/>
            <person name="Eisen J.A."/>
        </authorList>
    </citation>
    <scope>NUCLEOTIDE SEQUENCE [LARGE SCALE GENOMIC DNA]</scope>
    <source>
        <strain evidence="16">ATCC BAA-1237 / DSM 17374 / SPN1</strain>
    </source>
</reference>
<dbReference type="HOGENOM" id="CLU_017633_0_7_12"/>
<feature type="binding site" evidence="11">
    <location>
        <position position="178"/>
    </location>
    <ligand>
        <name>Zn(2+)</name>
        <dbReference type="ChEBI" id="CHEBI:29105"/>
        <label>2</label>
    </ligand>
</feature>
<dbReference type="Gene3D" id="2.60.260.20">
    <property type="entry name" value="Urease metallochaperone UreE, N-terminal domain"/>
    <property type="match status" value="2"/>
</dbReference>
<feature type="binding site" evidence="11">
    <location>
        <position position="175"/>
    </location>
    <ligand>
        <name>Zn(2+)</name>
        <dbReference type="ChEBI" id="CHEBI:29105"/>
        <label>2</label>
    </ligand>
</feature>
<dbReference type="SUPFAM" id="SSF49493">
    <property type="entry name" value="HSP40/DnaJ peptide-binding domain"/>
    <property type="match status" value="2"/>
</dbReference>
<accession>F4GKJ2</accession>
<dbReference type="FunFam" id="1.10.287.110:FF:000034">
    <property type="entry name" value="Chaperone protein DnaJ"/>
    <property type="match status" value="1"/>
</dbReference>
<dbReference type="InterPro" id="IPR012724">
    <property type="entry name" value="DnaJ"/>
</dbReference>
<dbReference type="NCBIfam" id="TIGR02349">
    <property type="entry name" value="DnaJ_bact"/>
    <property type="match status" value="1"/>
</dbReference>
<dbReference type="PROSITE" id="PS50076">
    <property type="entry name" value="DNAJ_2"/>
    <property type="match status" value="1"/>
</dbReference>
<feature type="binding site" evidence="11">
    <location>
        <position position="160"/>
    </location>
    <ligand>
        <name>Zn(2+)</name>
        <dbReference type="ChEBI" id="CHEBI:29105"/>
        <label>1</label>
    </ligand>
</feature>
<dbReference type="HAMAP" id="MF_01152">
    <property type="entry name" value="DnaJ"/>
    <property type="match status" value="1"/>
</dbReference>
<evidence type="ECO:0000256" key="8">
    <source>
        <dbReference type="ARBA" id="ARBA00053423"/>
    </source>
</evidence>
<dbReference type="GO" id="GO:0051082">
    <property type="term" value="F:unfolded protein binding"/>
    <property type="evidence" value="ECO:0007669"/>
    <property type="project" value="UniProtKB-UniRule"/>
</dbReference>
<dbReference type="InterPro" id="IPR018253">
    <property type="entry name" value="DnaJ_domain_CS"/>
</dbReference>
<evidence type="ECO:0000256" key="6">
    <source>
        <dbReference type="ARBA" id="ARBA00023016"/>
    </source>
</evidence>
<name>F4GKJ2_PARC1</name>
<evidence type="ECO:0000256" key="12">
    <source>
        <dbReference type="PROSITE-ProRule" id="PRU00546"/>
    </source>
</evidence>
<feature type="domain" description="CR-type" evidence="14">
    <location>
        <begin position="144"/>
        <end position="223"/>
    </location>
</feature>
<comment type="function">
    <text evidence="8 11">Participates actively in the response to hyperosmotic and heat shock by preventing the aggregation of stress-denatured proteins and by disaggregating proteins, also in an autonomous, DnaK-independent fashion. Unfolded proteins bind initially to DnaJ; upon interaction with the DnaJ-bound protein, DnaK hydrolyzes its bound ATP, resulting in the formation of a stable complex. GrpE releases ADP from DnaK; ATP binding to DnaK triggers the release of the substrate protein, thus completing the reaction cycle. Several rounds of ATP-dependent interactions between DnaJ, DnaK and GrpE are required for fully efficient folding. Also involved, together with DnaK and GrpE, in the DNA replication of plasmids through activation of initiation proteins.</text>
</comment>
<dbReference type="OrthoDB" id="9779889at2"/>
<dbReference type="GO" id="GO:0005524">
    <property type="term" value="F:ATP binding"/>
    <property type="evidence" value="ECO:0007669"/>
    <property type="project" value="InterPro"/>
</dbReference>
<evidence type="ECO:0000259" key="13">
    <source>
        <dbReference type="PROSITE" id="PS50076"/>
    </source>
</evidence>
<dbReference type="CDD" id="cd10747">
    <property type="entry name" value="DnaJ_C"/>
    <property type="match status" value="1"/>
</dbReference>
<comment type="subcellular location">
    <subcellularLocation>
        <location evidence="11">Cytoplasm</location>
    </subcellularLocation>
</comment>
<dbReference type="PROSITE" id="PS00636">
    <property type="entry name" value="DNAJ_1"/>
    <property type="match status" value="1"/>
</dbReference>
<dbReference type="Gene3D" id="1.10.287.110">
    <property type="entry name" value="DnaJ domain"/>
    <property type="match status" value="1"/>
</dbReference>
<dbReference type="FunFam" id="2.60.260.20:FF:000005">
    <property type="entry name" value="Chaperone protein dnaJ 1, mitochondrial"/>
    <property type="match status" value="1"/>
</dbReference>
<organism evidence="15 16">
    <name type="scientific">Parasphaerochaeta coccoides (strain ATCC BAA-1237 / DSM 17374 / SPN1)</name>
    <name type="common">Sphaerochaeta coccoides</name>
    <dbReference type="NCBI Taxonomy" id="760011"/>
    <lineage>
        <taxon>Bacteria</taxon>
        <taxon>Pseudomonadati</taxon>
        <taxon>Spirochaetota</taxon>
        <taxon>Spirochaetia</taxon>
        <taxon>Spirochaetales</taxon>
        <taxon>Sphaerochaetaceae</taxon>
        <taxon>Parasphaerochaeta</taxon>
    </lineage>
</organism>
<evidence type="ECO:0000256" key="7">
    <source>
        <dbReference type="ARBA" id="ARBA00023186"/>
    </source>
</evidence>
<dbReference type="STRING" id="760011.Spico_1677"/>
<dbReference type="GO" id="GO:0009408">
    <property type="term" value="P:response to heat"/>
    <property type="evidence" value="ECO:0007669"/>
    <property type="project" value="InterPro"/>
</dbReference>
<dbReference type="PANTHER" id="PTHR43096:SF52">
    <property type="entry name" value="DNAJ HOMOLOG 1, MITOCHONDRIAL-RELATED"/>
    <property type="match status" value="1"/>
</dbReference>
<evidence type="ECO:0000256" key="9">
    <source>
        <dbReference type="ARBA" id="ARBA00061004"/>
    </source>
</evidence>
<dbReference type="PRINTS" id="PR00625">
    <property type="entry name" value="JDOMAIN"/>
</dbReference>
<dbReference type="InterPro" id="IPR001305">
    <property type="entry name" value="HSP_DnaJ_Cys-rich_dom"/>
</dbReference>
<dbReference type="Proteomes" id="UP000007939">
    <property type="component" value="Chromosome"/>
</dbReference>
<dbReference type="eggNOG" id="COG0484">
    <property type="taxonomic scope" value="Bacteria"/>
</dbReference>
<dbReference type="SUPFAM" id="SSF46565">
    <property type="entry name" value="Chaperone J-domain"/>
    <property type="match status" value="1"/>
</dbReference>
<gene>
    <name evidence="11" type="primary">dnaJ</name>
    <name evidence="15" type="ordered locus">Spico_1677</name>
</gene>
<dbReference type="CDD" id="cd10719">
    <property type="entry name" value="DnaJ_zf"/>
    <property type="match status" value="1"/>
</dbReference>
<proteinExistence type="inferred from homology"/>
<dbReference type="GO" id="GO:0031072">
    <property type="term" value="F:heat shock protein binding"/>
    <property type="evidence" value="ECO:0007669"/>
    <property type="project" value="InterPro"/>
</dbReference>
<evidence type="ECO:0000313" key="15">
    <source>
        <dbReference type="EMBL" id="AEC02875.1"/>
    </source>
</evidence>
<dbReference type="GO" id="GO:0006260">
    <property type="term" value="P:DNA replication"/>
    <property type="evidence" value="ECO:0007669"/>
    <property type="project" value="UniProtKB-KW"/>
</dbReference>
<dbReference type="Pfam" id="PF00226">
    <property type="entry name" value="DnaJ"/>
    <property type="match status" value="1"/>
</dbReference>
<dbReference type="SUPFAM" id="SSF57938">
    <property type="entry name" value="DnaJ/Hsp40 cysteine-rich domain"/>
    <property type="match status" value="1"/>
</dbReference>
<evidence type="ECO:0000256" key="11">
    <source>
        <dbReference type="HAMAP-Rule" id="MF_01152"/>
    </source>
</evidence>
<dbReference type="InterPro" id="IPR008971">
    <property type="entry name" value="HSP40/DnaJ_pept-bd"/>
</dbReference>
<dbReference type="FunFam" id="2.10.230.10:FF:000002">
    <property type="entry name" value="Molecular chaperone DnaJ"/>
    <property type="match status" value="1"/>
</dbReference>
<evidence type="ECO:0000256" key="2">
    <source>
        <dbReference type="ARBA" id="ARBA00022723"/>
    </source>
</evidence>
<dbReference type="InterPro" id="IPR001623">
    <property type="entry name" value="DnaJ_domain"/>
</dbReference>
<sequence>MAKRDYYEVLGVAKGATDDEIKKAYRKLAIANHPDKNPGDKAAEERFKEASEAYEILSDPKKRQAYDQFGFAGVDGNAGAGNYSNVYRDFGDIFGGMGGFGDIFDSFFGGGGRSAGGSRASRGPEPGQSLRHDVSIPFKEAVFGTSIEFTYARHVACDACHGTGGKGGHANQKVCPTCHGMGQVHRSSGFFTVATPCPDCQGTGHIIDNPCPECSGTGLKRKQQTLKVTIPPGVDTGSRIRLNGMGDAAPRGGVPGDLYVYVNVRDHKFFSREGSDLACQIPVSFTQAALGAEIAVPTVDDGVVKVTIPAGIQNGKILRVRGYGVPKGRSTDSRGDMYLKIVVETPKKLSMKAKALMKQLSEAMGEETAPTPMPLDKD</sequence>
<dbReference type="CDD" id="cd06257">
    <property type="entry name" value="DnaJ"/>
    <property type="match status" value="1"/>
</dbReference>
<evidence type="ECO:0000256" key="10">
    <source>
        <dbReference type="ARBA" id="ARBA00067609"/>
    </source>
</evidence>
<feature type="domain" description="J" evidence="13">
    <location>
        <begin position="5"/>
        <end position="70"/>
    </location>
</feature>
<dbReference type="RefSeq" id="WP_013740268.1">
    <property type="nucleotide sequence ID" value="NC_015436.1"/>
</dbReference>
<dbReference type="EMBL" id="CP002659">
    <property type="protein sequence ID" value="AEC02875.1"/>
    <property type="molecule type" value="Genomic_DNA"/>
</dbReference>
<dbReference type="InterPro" id="IPR002939">
    <property type="entry name" value="DnaJ_C"/>
</dbReference>
<keyword evidence="16" id="KW-1185">Reference proteome</keyword>
<feature type="binding site" evidence="11">
    <location>
        <position position="197"/>
    </location>
    <ligand>
        <name>Zn(2+)</name>
        <dbReference type="ChEBI" id="CHEBI:29105"/>
        <label>2</label>
    </ligand>
</feature>
<keyword evidence="11" id="KW-0963">Cytoplasm</keyword>
<feature type="repeat" description="CXXCXGXG motif" evidence="11">
    <location>
        <begin position="175"/>
        <end position="182"/>
    </location>
</feature>
<dbReference type="KEGG" id="scc:Spico_1677"/>
<dbReference type="NCBIfam" id="NF008035">
    <property type="entry name" value="PRK10767.1"/>
    <property type="match status" value="1"/>
</dbReference>
<keyword evidence="1 11" id="KW-0235">DNA replication</keyword>
<dbReference type="Gene3D" id="2.10.230.10">
    <property type="entry name" value="Heat shock protein DnaJ, cysteine-rich domain"/>
    <property type="match status" value="1"/>
</dbReference>
<dbReference type="PANTHER" id="PTHR43096">
    <property type="entry name" value="DNAJ HOMOLOG 1, MITOCHONDRIAL-RELATED"/>
    <property type="match status" value="1"/>
</dbReference>
<feature type="binding site" evidence="11">
    <location>
        <position position="157"/>
    </location>
    <ligand>
        <name>Zn(2+)</name>
        <dbReference type="ChEBI" id="CHEBI:29105"/>
        <label>1</label>
    </ligand>
</feature>
<feature type="repeat" description="CXXCXGXG motif" evidence="11">
    <location>
        <begin position="197"/>
        <end position="204"/>
    </location>
</feature>
<dbReference type="GO" id="GO:0005737">
    <property type="term" value="C:cytoplasm"/>
    <property type="evidence" value="ECO:0007669"/>
    <property type="project" value="UniProtKB-SubCell"/>
</dbReference>
<keyword evidence="3 11" id="KW-0677">Repeat</keyword>
<comment type="domain">
    <text evidence="11">The J domain is necessary and sufficient to stimulate DnaK ATPase activity. Zinc center 1 plays an important role in the autonomous, DnaK-independent chaperone activity of DnaJ. Zinc center 2 is essential for interaction with DnaK and for DnaJ activity.</text>
</comment>
<keyword evidence="2 11" id="KW-0479">Metal-binding</keyword>
<evidence type="ECO:0000256" key="3">
    <source>
        <dbReference type="ARBA" id="ARBA00022737"/>
    </source>
</evidence>
<feature type="binding site" evidence="11">
    <location>
        <position position="200"/>
    </location>
    <ligand>
        <name>Zn(2+)</name>
        <dbReference type="ChEBI" id="CHEBI:29105"/>
        <label>2</label>
    </ligand>
</feature>
<feature type="binding site" evidence="11">
    <location>
        <position position="211"/>
    </location>
    <ligand>
        <name>Zn(2+)</name>
        <dbReference type="ChEBI" id="CHEBI:29105"/>
        <label>1</label>
    </ligand>
</feature>
<feature type="zinc finger region" description="CR-type" evidence="12">
    <location>
        <begin position="144"/>
        <end position="223"/>
    </location>
</feature>
<evidence type="ECO:0000259" key="14">
    <source>
        <dbReference type="PROSITE" id="PS51188"/>
    </source>
</evidence>
<dbReference type="Pfam" id="PF01556">
    <property type="entry name" value="DnaJ_C"/>
    <property type="match status" value="1"/>
</dbReference>
<reference evidence="15 16" key="2">
    <citation type="journal article" date="2012" name="Stand. Genomic Sci.">
        <title>Complete genome sequence of the termite hindgut bacterium Spirochaeta coccoides type strain (SPN1(T)), reclassification in the genus Sphaerochaeta as Sphaerochaeta coccoides comb. nov. and emendations of the family Spirochaetaceae and the genus Sphaerochaeta.</title>
        <authorList>
            <person name="Abt B."/>
            <person name="Han C."/>
            <person name="Scheuner C."/>
            <person name="Lu M."/>
            <person name="Lapidus A."/>
            <person name="Nolan M."/>
            <person name="Lucas S."/>
            <person name="Hammon N."/>
            <person name="Deshpande S."/>
            <person name="Cheng J.F."/>
            <person name="Tapia R."/>
            <person name="Goodwin L.A."/>
            <person name="Pitluck S."/>
            <person name="Liolios K."/>
            <person name="Pagani I."/>
            <person name="Ivanova N."/>
            <person name="Mavromatis K."/>
            <person name="Mikhailova N."/>
            <person name="Huntemann M."/>
            <person name="Pati A."/>
            <person name="Chen A."/>
            <person name="Palaniappan K."/>
            <person name="Land M."/>
            <person name="Hauser L."/>
            <person name="Brambilla E.M."/>
            <person name="Rohde M."/>
            <person name="Spring S."/>
            <person name="Gronow S."/>
            <person name="Goker M."/>
            <person name="Woyke T."/>
            <person name="Bristow J."/>
            <person name="Eisen J.A."/>
            <person name="Markowitz V."/>
            <person name="Hugenholtz P."/>
            <person name="Kyrpides N.C."/>
            <person name="Klenk H.P."/>
            <person name="Detter J.C."/>
        </authorList>
    </citation>
    <scope>NUCLEOTIDE SEQUENCE [LARGE SCALE GENOMIC DNA]</scope>
    <source>
        <strain evidence="16">ATCC BAA-1237 / DSM 17374 / SPN1</strain>
    </source>
</reference>
<dbReference type="Pfam" id="PF00684">
    <property type="entry name" value="DnaJ_CXXCXGXG"/>
    <property type="match status" value="1"/>
</dbReference>